<dbReference type="SUPFAM" id="SSF53850">
    <property type="entry name" value="Periplasmic binding protein-like II"/>
    <property type="match status" value="1"/>
</dbReference>
<comment type="subcellular location">
    <subcellularLocation>
        <location evidence="1">Cell envelope</location>
    </subcellularLocation>
</comment>
<name>A0A2M9BVL8_9MICO</name>
<evidence type="ECO:0000256" key="4">
    <source>
        <dbReference type="ARBA" id="ARBA00022729"/>
    </source>
</evidence>
<dbReference type="InterPro" id="IPR050490">
    <property type="entry name" value="Bact_solute-bd_prot1"/>
</dbReference>
<keyword evidence="7" id="KW-1185">Reference proteome</keyword>
<dbReference type="Pfam" id="PF13416">
    <property type="entry name" value="SBP_bac_8"/>
    <property type="match status" value="1"/>
</dbReference>
<reference evidence="6 7" key="1">
    <citation type="submission" date="2017-11" db="EMBL/GenBank/DDBJ databases">
        <title>Genomic Encyclopedia of Archaeal and Bacterial Type Strains, Phase II (KMG-II): From Individual Species to Whole Genera.</title>
        <authorList>
            <person name="Goeker M."/>
        </authorList>
    </citation>
    <scope>NUCLEOTIDE SEQUENCE [LARGE SCALE GENOMIC DNA]</scope>
    <source>
        <strain evidence="6 7">DSM 25625</strain>
    </source>
</reference>
<dbReference type="OrthoDB" id="1650177at2"/>
<comment type="similarity">
    <text evidence="2">Belongs to the bacterial solute-binding protein 1 family.</text>
</comment>
<proteinExistence type="inferred from homology"/>
<evidence type="ECO:0000256" key="1">
    <source>
        <dbReference type="ARBA" id="ARBA00004196"/>
    </source>
</evidence>
<dbReference type="PANTHER" id="PTHR43649:SF31">
    <property type="entry name" value="SN-GLYCEROL-3-PHOSPHATE-BINDING PERIPLASMIC PROTEIN UGPB"/>
    <property type="match status" value="1"/>
</dbReference>
<evidence type="ECO:0000313" key="7">
    <source>
        <dbReference type="Proteomes" id="UP000230161"/>
    </source>
</evidence>
<feature type="signal peptide" evidence="5">
    <location>
        <begin position="1"/>
        <end position="36"/>
    </location>
</feature>
<keyword evidence="3" id="KW-0813">Transport</keyword>
<evidence type="ECO:0000313" key="6">
    <source>
        <dbReference type="EMBL" id="PJJ61992.1"/>
    </source>
</evidence>
<dbReference type="InterPro" id="IPR006059">
    <property type="entry name" value="SBP"/>
</dbReference>
<organism evidence="6 7">
    <name type="scientific">Compostimonas suwonensis</name>
    <dbReference type="NCBI Taxonomy" id="1048394"/>
    <lineage>
        <taxon>Bacteria</taxon>
        <taxon>Bacillati</taxon>
        <taxon>Actinomycetota</taxon>
        <taxon>Actinomycetes</taxon>
        <taxon>Micrococcales</taxon>
        <taxon>Microbacteriaceae</taxon>
        <taxon>Compostimonas</taxon>
    </lineage>
</organism>
<gene>
    <name evidence="6" type="ORF">CLV54_1784</name>
</gene>
<evidence type="ECO:0000256" key="5">
    <source>
        <dbReference type="SAM" id="SignalP"/>
    </source>
</evidence>
<keyword evidence="6" id="KW-0762">Sugar transport</keyword>
<evidence type="ECO:0000256" key="3">
    <source>
        <dbReference type="ARBA" id="ARBA00022448"/>
    </source>
</evidence>
<dbReference type="PANTHER" id="PTHR43649">
    <property type="entry name" value="ARABINOSE-BINDING PROTEIN-RELATED"/>
    <property type="match status" value="1"/>
</dbReference>
<dbReference type="GO" id="GO:0030313">
    <property type="term" value="C:cell envelope"/>
    <property type="evidence" value="ECO:0007669"/>
    <property type="project" value="UniProtKB-SubCell"/>
</dbReference>
<dbReference type="Proteomes" id="UP000230161">
    <property type="component" value="Unassembled WGS sequence"/>
</dbReference>
<dbReference type="AlphaFoldDB" id="A0A2M9BVL8"/>
<evidence type="ECO:0000256" key="2">
    <source>
        <dbReference type="ARBA" id="ARBA00008520"/>
    </source>
</evidence>
<dbReference type="Gene3D" id="3.40.190.10">
    <property type="entry name" value="Periplasmic binding protein-like II"/>
    <property type="match status" value="1"/>
</dbReference>
<dbReference type="PROSITE" id="PS51257">
    <property type="entry name" value="PROKAR_LIPOPROTEIN"/>
    <property type="match status" value="1"/>
</dbReference>
<sequence>MRKSTTRTVARYASAFTLAGAMVALAGCSAAPVAEAGDPMTMYAWISGDTEREQWQSFVDLARADDPDLPEITLEGPSFSDYMTKVKTRLAGGDTVCIVTTQATGAESLKDVLLPLDDLIESSGTDLSDFNQSMLDGMTVDGDLLALPYDAEPLTLFYNKDQFRDAGLALPGTTYTREQFRSDAQALTTPDRFGFAMAPGLSVPNAWALADGVPAVKDGELDITSPEFVEQLQSYFDLAAVDGVARAPEAADASEVSQQAFINGDTSMLIEGPWWYTPFQEQAKFDLGITVVPSTSGEARGMTAGSGFGIAKMCDRPEEALQVILGMTSEKAQLAQASARGIVPARASALPAWAEGKNEGASDVINALLGNATAQLTTPNWSQVETLMSQYGVEGYRGEQTAEEITTTISNSVGR</sequence>
<protein>
    <submittedName>
        <fullName evidence="6">Multiple sugar transport system substrate-binding protein</fullName>
    </submittedName>
</protein>
<dbReference type="RefSeq" id="WP_100344603.1">
    <property type="nucleotide sequence ID" value="NZ_PGFB01000003.1"/>
</dbReference>
<feature type="chain" id="PRO_5014767215" evidence="5">
    <location>
        <begin position="37"/>
        <end position="415"/>
    </location>
</feature>
<accession>A0A2M9BVL8</accession>
<comment type="caution">
    <text evidence="6">The sequence shown here is derived from an EMBL/GenBank/DDBJ whole genome shotgun (WGS) entry which is preliminary data.</text>
</comment>
<keyword evidence="4 5" id="KW-0732">Signal</keyword>
<dbReference type="EMBL" id="PGFB01000003">
    <property type="protein sequence ID" value="PJJ61992.1"/>
    <property type="molecule type" value="Genomic_DNA"/>
</dbReference>